<feature type="domain" description="DUF4365" evidence="1">
    <location>
        <begin position="55"/>
        <end position="177"/>
    </location>
</feature>
<dbReference type="OrthoDB" id="789223at2"/>
<protein>
    <recommendedName>
        <fullName evidence="1">DUF4365 domain-containing protein</fullName>
    </recommendedName>
</protein>
<dbReference type="Pfam" id="PF14280">
    <property type="entry name" value="DUF4365"/>
    <property type="match status" value="1"/>
</dbReference>
<evidence type="ECO:0000313" key="2">
    <source>
        <dbReference type="EMBL" id="KWV57150.1"/>
    </source>
</evidence>
<evidence type="ECO:0000313" key="3">
    <source>
        <dbReference type="Proteomes" id="UP000068164"/>
    </source>
</evidence>
<dbReference type="InterPro" id="IPR025375">
    <property type="entry name" value="DUF4365"/>
</dbReference>
<organism evidence="2 3">
    <name type="scientific">Rhizobium altiplani</name>
    <dbReference type="NCBI Taxonomy" id="1864509"/>
    <lineage>
        <taxon>Bacteria</taxon>
        <taxon>Pseudomonadati</taxon>
        <taxon>Pseudomonadota</taxon>
        <taxon>Alphaproteobacteria</taxon>
        <taxon>Hyphomicrobiales</taxon>
        <taxon>Rhizobiaceae</taxon>
        <taxon>Rhizobium/Agrobacterium group</taxon>
        <taxon>Rhizobium</taxon>
    </lineage>
</organism>
<comment type="caution">
    <text evidence="2">The sequence shown here is derived from an EMBL/GenBank/DDBJ whole genome shotgun (WGS) entry which is preliminary data.</text>
</comment>
<keyword evidence="3" id="KW-1185">Reference proteome</keyword>
<dbReference type="AlphaFoldDB" id="A0A109JY33"/>
<reference evidence="2 3" key="1">
    <citation type="submission" date="2015-11" db="EMBL/GenBank/DDBJ databases">
        <title>Draft Genome Sequence of the Strain BR 10423 (Rhizobium sp.) isolated from nodules of Mimosa pudica.</title>
        <authorList>
            <person name="Barauna A.C."/>
            <person name="Zilli J.E."/>
            <person name="Simoes-Araujo J.L."/>
            <person name="Reis V.M."/>
            <person name="James E.K."/>
            <person name="Reis F.B.Jr."/>
            <person name="Rouws L.F."/>
            <person name="Passos S.R."/>
            <person name="Gois S.R."/>
        </authorList>
    </citation>
    <scope>NUCLEOTIDE SEQUENCE [LARGE SCALE GENOMIC DNA]</scope>
    <source>
        <strain evidence="2 3">BR10423</strain>
    </source>
</reference>
<gene>
    <name evidence="2" type="ORF">AS026_31435</name>
</gene>
<accession>A0A109JY33</accession>
<dbReference type="RefSeq" id="WP_062368841.1">
    <property type="nucleotide sequence ID" value="NZ_LNCD01000031.1"/>
</dbReference>
<name>A0A109JY33_9HYPH</name>
<sequence>MLRLLGAGLIAIETWLQAALRFFSAVRHWILPPIPPRRLRHGKRAHDQTDLVTRAAIEAIEKVFARDFKWSFRRLRDTSIGIDARAEILDGGWPTGRFLPLQIRLMPSRTDNGGYRHHGEKGHLDYWRRHALTVCVILADPESGLLLWQLMETERCAQADGKWPITVPADNTLNASARLCFEEAVPSDPESLMRLAFALDRQLMEEVRDEITFFVWDEWSDATAIFSNLRIFFGEGPEEEPDEQIDYHLRARSLHEVMIKLFPWASYSYAEPIREASGGCAVHILEVDLRLEAYAYLDAEEFLEAGYPDEEEPNAPEPED</sequence>
<proteinExistence type="predicted"/>
<dbReference type="Proteomes" id="UP000068164">
    <property type="component" value="Unassembled WGS sequence"/>
</dbReference>
<dbReference type="EMBL" id="LNCD01000031">
    <property type="protein sequence ID" value="KWV57150.1"/>
    <property type="molecule type" value="Genomic_DNA"/>
</dbReference>
<evidence type="ECO:0000259" key="1">
    <source>
        <dbReference type="Pfam" id="PF14280"/>
    </source>
</evidence>